<dbReference type="AlphaFoldDB" id="A0A848IS42"/>
<organism evidence="1 2">
    <name type="scientific">Marinigracilibium pacificum</name>
    <dbReference type="NCBI Taxonomy" id="2729599"/>
    <lineage>
        <taxon>Bacteria</taxon>
        <taxon>Pseudomonadati</taxon>
        <taxon>Bacteroidota</taxon>
        <taxon>Cytophagia</taxon>
        <taxon>Cytophagales</taxon>
        <taxon>Flammeovirgaceae</taxon>
        <taxon>Marinigracilibium</taxon>
    </lineage>
</organism>
<protein>
    <submittedName>
        <fullName evidence="1">Uncharacterized protein</fullName>
    </submittedName>
</protein>
<reference evidence="1 2" key="1">
    <citation type="submission" date="2020-04" db="EMBL/GenBank/DDBJ databases">
        <title>Flammeovirgaceae bacterium KN852 isolated from deep sea.</title>
        <authorList>
            <person name="Zhang D.-C."/>
        </authorList>
    </citation>
    <scope>NUCLEOTIDE SEQUENCE [LARGE SCALE GENOMIC DNA]</scope>
    <source>
        <strain evidence="1 2">KN852</strain>
    </source>
</reference>
<proteinExistence type="predicted"/>
<dbReference type="RefSeq" id="WP_169677905.1">
    <property type="nucleotide sequence ID" value="NZ_JABBNU010000002.1"/>
</dbReference>
<accession>A0A848IS42</accession>
<comment type="caution">
    <text evidence="1">The sequence shown here is derived from an EMBL/GenBank/DDBJ whole genome shotgun (WGS) entry which is preliminary data.</text>
</comment>
<dbReference type="EMBL" id="JABBNU010000002">
    <property type="protein sequence ID" value="NMM47273.1"/>
    <property type="molecule type" value="Genomic_DNA"/>
</dbReference>
<evidence type="ECO:0000313" key="1">
    <source>
        <dbReference type="EMBL" id="NMM47273.1"/>
    </source>
</evidence>
<dbReference type="Proteomes" id="UP000559010">
    <property type="component" value="Unassembled WGS sequence"/>
</dbReference>
<evidence type="ECO:0000313" key="2">
    <source>
        <dbReference type="Proteomes" id="UP000559010"/>
    </source>
</evidence>
<gene>
    <name evidence="1" type="ORF">HH304_02605</name>
</gene>
<sequence length="173" mass="19643">MLSLLLTSILILGSWTNADRSGENMLSDTVYIQSGDSISLESKFKSFRKNRNKESDNFKVLVADYDSSYFSFIDGYFLKSQILVGKRVVGAIRYHVTLTNNNGKVILLLDNPTFLPYSKNRFGKMEPDYGREMSLSMLESSRMNTDLIDEIKDSYNITSVEYLEKVKAMILGG</sequence>
<keyword evidence="2" id="KW-1185">Reference proteome</keyword>
<name>A0A848IS42_9BACT</name>